<sequence>MDCIFIILTMVMMMAVSHHNDLLSTVRRNKHCKNCDNKSHESDQV</sequence>
<organism evidence="2">
    <name type="scientific">Anguilla anguilla</name>
    <name type="common">European freshwater eel</name>
    <name type="synonym">Muraena anguilla</name>
    <dbReference type="NCBI Taxonomy" id="7936"/>
    <lineage>
        <taxon>Eukaryota</taxon>
        <taxon>Metazoa</taxon>
        <taxon>Chordata</taxon>
        <taxon>Craniata</taxon>
        <taxon>Vertebrata</taxon>
        <taxon>Euteleostomi</taxon>
        <taxon>Actinopterygii</taxon>
        <taxon>Neopterygii</taxon>
        <taxon>Teleostei</taxon>
        <taxon>Anguilliformes</taxon>
        <taxon>Anguillidae</taxon>
        <taxon>Anguilla</taxon>
    </lineage>
</organism>
<keyword evidence="1" id="KW-0732">Signal</keyword>
<proteinExistence type="predicted"/>
<reference evidence="2" key="2">
    <citation type="journal article" date="2015" name="Fish Shellfish Immunol.">
        <title>Early steps in the European eel (Anguilla anguilla)-Vibrio vulnificus interaction in the gills: Role of the RtxA13 toxin.</title>
        <authorList>
            <person name="Callol A."/>
            <person name="Pajuelo D."/>
            <person name="Ebbesson L."/>
            <person name="Teles M."/>
            <person name="MacKenzie S."/>
            <person name="Amaro C."/>
        </authorList>
    </citation>
    <scope>NUCLEOTIDE SEQUENCE</scope>
</reference>
<dbReference type="AlphaFoldDB" id="A0A0E9PBC2"/>
<reference evidence="2" key="1">
    <citation type="submission" date="2014-11" db="EMBL/GenBank/DDBJ databases">
        <authorList>
            <person name="Amaro Gonzalez C."/>
        </authorList>
    </citation>
    <scope>NUCLEOTIDE SEQUENCE</scope>
</reference>
<evidence type="ECO:0000313" key="2">
    <source>
        <dbReference type="EMBL" id="JAH01320.1"/>
    </source>
</evidence>
<protein>
    <submittedName>
        <fullName evidence="2">Uncharacterized protein</fullName>
    </submittedName>
</protein>
<dbReference type="EMBL" id="GBXM01107257">
    <property type="protein sequence ID" value="JAH01320.1"/>
    <property type="molecule type" value="Transcribed_RNA"/>
</dbReference>
<accession>A0A0E9PBC2</accession>
<feature type="signal peptide" evidence="1">
    <location>
        <begin position="1"/>
        <end position="17"/>
    </location>
</feature>
<name>A0A0E9PBC2_ANGAN</name>
<feature type="chain" id="PRO_5002430866" evidence="1">
    <location>
        <begin position="18"/>
        <end position="45"/>
    </location>
</feature>
<evidence type="ECO:0000256" key="1">
    <source>
        <dbReference type="SAM" id="SignalP"/>
    </source>
</evidence>